<reference evidence="1" key="1">
    <citation type="submission" date="2018-05" db="EMBL/GenBank/DDBJ databases">
        <authorList>
            <person name="Lanie J.A."/>
            <person name="Ng W.-L."/>
            <person name="Kazmierczak K.M."/>
            <person name="Andrzejewski T.M."/>
            <person name="Davidsen T.M."/>
            <person name="Wayne K.J."/>
            <person name="Tettelin H."/>
            <person name="Glass J.I."/>
            <person name="Rusch D."/>
            <person name="Podicherti R."/>
            <person name="Tsui H.-C.T."/>
            <person name="Winkler M.E."/>
        </authorList>
    </citation>
    <scope>NUCLEOTIDE SEQUENCE</scope>
</reference>
<proteinExistence type="predicted"/>
<sequence length="50" mass="5867">KTGLSRTAIQRDVELYLMKKNLIKIDGKRHITKQGSDYIDQENHVKKKVK</sequence>
<dbReference type="AlphaFoldDB" id="A0A382PIW0"/>
<protein>
    <recommendedName>
        <fullName evidence="2">Helix-turn-helix type 11 domain-containing protein</fullName>
    </recommendedName>
</protein>
<evidence type="ECO:0008006" key="2">
    <source>
        <dbReference type="Google" id="ProtNLM"/>
    </source>
</evidence>
<evidence type="ECO:0000313" key="1">
    <source>
        <dbReference type="EMBL" id="SVC71881.1"/>
    </source>
</evidence>
<name>A0A382PIW0_9ZZZZ</name>
<dbReference type="EMBL" id="UINC01106896">
    <property type="protein sequence ID" value="SVC71881.1"/>
    <property type="molecule type" value="Genomic_DNA"/>
</dbReference>
<gene>
    <name evidence="1" type="ORF">METZ01_LOCUS324735</name>
</gene>
<feature type="non-terminal residue" evidence="1">
    <location>
        <position position="1"/>
    </location>
</feature>
<organism evidence="1">
    <name type="scientific">marine metagenome</name>
    <dbReference type="NCBI Taxonomy" id="408172"/>
    <lineage>
        <taxon>unclassified sequences</taxon>
        <taxon>metagenomes</taxon>
        <taxon>ecological metagenomes</taxon>
    </lineage>
</organism>
<accession>A0A382PIW0</accession>